<proteinExistence type="predicted"/>
<evidence type="ECO:0000313" key="2">
    <source>
        <dbReference type="EMBL" id="CCL99814.1"/>
    </source>
</evidence>
<dbReference type="EMBL" id="HE796952">
    <property type="protein sequence ID" value="CCL99814.1"/>
    <property type="molecule type" value="Genomic_DNA"/>
</dbReference>
<dbReference type="STRING" id="599839.J4H1H0"/>
<keyword evidence="3" id="KW-1185">Reference proteome</keyword>
<gene>
    <name evidence="2" type="ORF">FIBRA_01838</name>
</gene>
<dbReference type="SUPFAM" id="SSF54695">
    <property type="entry name" value="POZ domain"/>
    <property type="match status" value="2"/>
</dbReference>
<dbReference type="HOGENOM" id="CLU_034203_2_1_1"/>
<evidence type="ECO:0000313" key="3">
    <source>
        <dbReference type="Proteomes" id="UP000006352"/>
    </source>
</evidence>
<dbReference type="InterPro" id="IPR051481">
    <property type="entry name" value="BTB-POZ/Galectin-3-binding"/>
</dbReference>
<dbReference type="SMART" id="SM00225">
    <property type="entry name" value="BTB"/>
    <property type="match status" value="2"/>
</dbReference>
<protein>
    <recommendedName>
        <fullName evidence="1">BTB domain-containing protein</fullName>
    </recommendedName>
</protein>
<feature type="domain" description="BTB" evidence="1">
    <location>
        <begin position="15"/>
        <end position="45"/>
    </location>
</feature>
<dbReference type="InterPro" id="IPR011333">
    <property type="entry name" value="SKP1/BTB/POZ_sf"/>
</dbReference>
<dbReference type="InterPro" id="IPR000210">
    <property type="entry name" value="BTB/POZ_dom"/>
</dbReference>
<dbReference type="AlphaFoldDB" id="J4H1H0"/>
<sequence length="508" mass="56762">MKTSTAAFPFDRDDADVVLRSSDDVDFHVHKVILCLSSPFFDDMFGMPQPSLSEEDVHPDSRKPLVAVSEGSKTLRPLLLLCYPVADPPMTALSDVGDLLETSIKYEMAEFSNRMEQKLRDFIPEEPIGVYAIACRLDLEDTARAAAHASLRTVEIAYHPELDKISAGAFYRLLEFRRQDAQDSAEVTFSRPRPTCPPSPAVEPNIEVPCDNEDNSHPFAYSSGSDVILRSSDGTCFYVHKLILEMASSEFAKILQQSPETNDTHRQLPIFDVAEDVKILRVLLLSCYPYEEPDVDDNLSHVAAVLRAATKYQLKKAIRSAKCKLTQLMEANPLRVYFVAAEFDWKEGARQAATMAICETYDAYVPEMEDASANVYHKLLEFRVKGREILRSHDQSGSGPYHWSKLTNSRKATEGKCDVWGNAITSPESLIPSHDWFFCGYQTSTASGTQRRKAVVALSELVGHVQTGNRGYSHARSAAAAIACVDAVLEQSRKTHETFLQELHEIEL</sequence>
<dbReference type="Gene3D" id="3.30.710.10">
    <property type="entry name" value="Potassium Channel Kv1.1, Chain A"/>
    <property type="match status" value="2"/>
</dbReference>
<name>J4H1H0_9APHY</name>
<dbReference type="CDD" id="cd18186">
    <property type="entry name" value="BTB_POZ_ZBTB_KLHL-like"/>
    <property type="match status" value="2"/>
</dbReference>
<dbReference type="InParanoid" id="J4H1H0"/>
<dbReference type="GeneID" id="24094725"/>
<evidence type="ECO:0000259" key="1">
    <source>
        <dbReference type="PROSITE" id="PS50097"/>
    </source>
</evidence>
<dbReference type="RefSeq" id="XP_012179097.1">
    <property type="nucleotide sequence ID" value="XM_012323707.1"/>
</dbReference>
<organism evidence="2 3">
    <name type="scientific">Fibroporia radiculosa</name>
    <dbReference type="NCBI Taxonomy" id="599839"/>
    <lineage>
        <taxon>Eukaryota</taxon>
        <taxon>Fungi</taxon>
        <taxon>Dikarya</taxon>
        <taxon>Basidiomycota</taxon>
        <taxon>Agaricomycotina</taxon>
        <taxon>Agaricomycetes</taxon>
        <taxon>Polyporales</taxon>
        <taxon>Fibroporiaceae</taxon>
        <taxon>Fibroporia</taxon>
    </lineage>
</organism>
<dbReference type="Pfam" id="PF00651">
    <property type="entry name" value="BTB"/>
    <property type="match status" value="2"/>
</dbReference>
<feature type="domain" description="BTB" evidence="1">
    <location>
        <begin position="225"/>
        <end position="288"/>
    </location>
</feature>
<dbReference type="PROSITE" id="PS50097">
    <property type="entry name" value="BTB"/>
    <property type="match status" value="2"/>
</dbReference>
<dbReference type="OrthoDB" id="3357985at2759"/>
<dbReference type="Proteomes" id="UP000006352">
    <property type="component" value="Unassembled WGS sequence"/>
</dbReference>
<dbReference type="PANTHER" id="PTHR24410">
    <property type="entry name" value="HL07962P-RELATED"/>
    <property type="match status" value="1"/>
</dbReference>
<dbReference type="PANTHER" id="PTHR24410:SF23">
    <property type="entry name" value="BTB DOMAIN-CONTAINING PROTEIN-RELATED"/>
    <property type="match status" value="1"/>
</dbReference>
<accession>J4H1H0</accession>
<reference evidence="2 3" key="1">
    <citation type="journal article" date="2012" name="Appl. Environ. Microbiol.">
        <title>Short-read sequencing for genomic analysis of the brown rot fungus Fibroporia radiculosa.</title>
        <authorList>
            <person name="Tang J.D."/>
            <person name="Perkins A.D."/>
            <person name="Sonstegard T.S."/>
            <person name="Schroeder S.G."/>
            <person name="Burgess S.C."/>
            <person name="Diehl S.V."/>
        </authorList>
    </citation>
    <scope>NUCLEOTIDE SEQUENCE [LARGE SCALE GENOMIC DNA]</scope>
    <source>
        <strain evidence="2 3">TFFH 294</strain>
    </source>
</reference>